<dbReference type="InterPro" id="IPR015943">
    <property type="entry name" value="WD40/YVTN_repeat-like_dom_sf"/>
</dbReference>
<evidence type="ECO:0000256" key="3">
    <source>
        <dbReference type="ARBA" id="ARBA00022737"/>
    </source>
</evidence>
<reference evidence="7" key="2">
    <citation type="journal article" name="Front. Microbiol.">
        <title>Degradative Capacity of Two Strains of Rhodonia placenta: From Phenotype to Genotype.</title>
        <authorList>
            <person name="Kolle M."/>
            <person name="Horta M.A.C."/>
            <person name="Nowrousian M."/>
            <person name="Ohm R.A."/>
            <person name="Benz J.P."/>
            <person name="Pilgard A."/>
        </authorList>
    </citation>
    <scope>NUCLEOTIDE SEQUENCE</scope>
    <source>
        <strain evidence="7">FPRL280</strain>
    </source>
</reference>
<evidence type="ECO:0000313" key="7">
    <source>
        <dbReference type="EMBL" id="KAF9817757.1"/>
    </source>
</evidence>
<comment type="similarity">
    <text evidence="1">Belongs to the WD repeat G protein beta family.</text>
</comment>
<evidence type="ECO:0000256" key="6">
    <source>
        <dbReference type="SAM" id="Coils"/>
    </source>
</evidence>
<dbReference type="FunFam" id="2.130.10.10:FF:000020">
    <property type="entry name" value="Guanine nucleotide-binding protein beta subunit"/>
    <property type="match status" value="1"/>
</dbReference>
<accession>A0A8H7P6E4</accession>
<feature type="repeat" description="WD" evidence="5">
    <location>
        <begin position="232"/>
        <end position="273"/>
    </location>
</feature>
<dbReference type="InterPro" id="IPR001632">
    <property type="entry name" value="WD40_G-protein_beta-like"/>
</dbReference>
<reference evidence="7" key="1">
    <citation type="submission" date="2020-11" db="EMBL/GenBank/DDBJ databases">
        <authorList>
            <person name="Koelle M."/>
            <person name="Horta M.A.C."/>
            <person name="Nowrousian M."/>
            <person name="Ohm R.A."/>
            <person name="Benz P."/>
            <person name="Pilgard A."/>
        </authorList>
    </citation>
    <scope>NUCLEOTIDE SEQUENCE</scope>
    <source>
        <strain evidence="7">FPRL280</strain>
    </source>
</reference>
<dbReference type="PRINTS" id="PR00320">
    <property type="entry name" value="GPROTEINBRPT"/>
</dbReference>
<dbReference type="Pfam" id="PF25391">
    <property type="entry name" value="WD40_Gbeta"/>
    <property type="match status" value="1"/>
</dbReference>
<protein>
    <submittedName>
        <fullName evidence="7">Uncharacterized protein</fullName>
    </submittedName>
</protein>
<gene>
    <name evidence="7" type="ORF">IEO21_03216</name>
</gene>
<dbReference type="CDD" id="cd00200">
    <property type="entry name" value="WD40"/>
    <property type="match status" value="1"/>
</dbReference>
<dbReference type="PIRSF" id="PIRSF002394">
    <property type="entry name" value="GN-bd_beta"/>
    <property type="match status" value="1"/>
</dbReference>
<dbReference type="GO" id="GO:0007165">
    <property type="term" value="P:signal transduction"/>
    <property type="evidence" value="ECO:0007669"/>
    <property type="project" value="UniProtKB-KW"/>
</dbReference>
<dbReference type="InterPro" id="IPR001680">
    <property type="entry name" value="WD40_rpt"/>
</dbReference>
<evidence type="ECO:0000256" key="5">
    <source>
        <dbReference type="PROSITE-ProRule" id="PRU00221"/>
    </source>
</evidence>
<feature type="repeat" description="WD" evidence="5">
    <location>
        <begin position="318"/>
        <end position="348"/>
    </location>
</feature>
<organism evidence="7 8">
    <name type="scientific">Rhodonia placenta</name>
    <dbReference type="NCBI Taxonomy" id="104341"/>
    <lineage>
        <taxon>Eukaryota</taxon>
        <taxon>Fungi</taxon>
        <taxon>Dikarya</taxon>
        <taxon>Basidiomycota</taxon>
        <taxon>Agaricomycotina</taxon>
        <taxon>Agaricomycetes</taxon>
        <taxon>Polyporales</taxon>
        <taxon>Adustoporiaceae</taxon>
        <taxon>Rhodonia</taxon>
    </lineage>
</organism>
<dbReference type="InterPro" id="IPR020472">
    <property type="entry name" value="WD40_PAC1"/>
</dbReference>
<dbReference type="PROSITE" id="PS50082">
    <property type="entry name" value="WD_REPEATS_2"/>
    <property type="match status" value="5"/>
</dbReference>
<dbReference type="EMBL" id="JADOXO010000038">
    <property type="protein sequence ID" value="KAF9817757.1"/>
    <property type="molecule type" value="Genomic_DNA"/>
</dbReference>
<dbReference type="PROSITE" id="PS50294">
    <property type="entry name" value="WD_REPEATS_REGION"/>
    <property type="match status" value="3"/>
</dbReference>
<proteinExistence type="inferred from homology"/>
<keyword evidence="6" id="KW-0175">Coiled coil</keyword>
<keyword evidence="2 5" id="KW-0853">WD repeat</keyword>
<dbReference type="InterPro" id="IPR016346">
    <property type="entry name" value="G-protein_beta_1-5"/>
</dbReference>
<sequence length="397" mass="43791">MAQSPQGDIQERIAAARREAESLREKIRARRESSADTSLRAMAAEVAALPRIVMRPRRALRGHLAKIYAMHWATDRRHLVSASQDGKLIVWDAYTTNKVHAIPLRSSWVMTCAYSPSGNYVACGGLDNICSIYNLHSKEGNNVKGARELSAHSGYLSCCRFLNDRQIVTSSGDMTCMLWDIEAGVRVVEFSDHTGDVMSLSLGPSQNVFVSGACDASAKLWDIRSGKASQTFTGHESDINAVNFFPNGDAFATGSDDASCRLFDIRADRELNSFTHDNILCGITSVAFSISGRILFGGYDDWTCNVWDTLKGERVGVLTGHENRVSCLGVSADGMALCTGSWDSTLRVSFHRQDQCTILLMIVINRFGHDFVSSTRNTRTILDTIRSLARLWILVSF</sequence>
<feature type="repeat" description="WD" evidence="5">
    <location>
        <begin position="149"/>
        <end position="189"/>
    </location>
</feature>
<dbReference type="PANTHER" id="PTHR19850">
    <property type="entry name" value="GUANINE NUCLEOTIDE-BINDING PROTEIN BETA G PROTEIN BETA"/>
    <property type="match status" value="1"/>
</dbReference>
<dbReference type="AlphaFoldDB" id="A0A8H7P6E4"/>
<dbReference type="Proteomes" id="UP000639403">
    <property type="component" value="Unassembled WGS sequence"/>
</dbReference>
<dbReference type="SMART" id="SM00320">
    <property type="entry name" value="WD40"/>
    <property type="match status" value="7"/>
</dbReference>
<evidence type="ECO:0000256" key="2">
    <source>
        <dbReference type="ARBA" id="ARBA00022574"/>
    </source>
</evidence>
<dbReference type="SUPFAM" id="SSF50978">
    <property type="entry name" value="WD40 repeat-like"/>
    <property type="match status" value="1"/>
</dbReference>
<keyword evidence="3" id="KW-0677">Repeat</keyword>
<name>A0A8H7P6E4_9APHY</name>
<evidence type="ECO:0000313" key="8">
    <source>
        <dbReference type="Proteomes" id="UP000639403"/>
    </source>
</evidence>
<evidence type="ECO:0000256" key="4">
    <source>
        <dbReference type="ARBA" id="ARBA00023224"/>
    </source>
</evidence>
<dbReference type="Gene3D" id="2.130.10.10">
    <property type="entry name" value="YVTN repeat-like/Quinoprotein amine dehydrogenase"/>
    <property type="match status" value="1"/>
</dbReference>
<feature type="repeat" description="WD" evidence="5">
    <location>
        <begin position="60"/>
        <end position="101"/>
    </location>
</feature>
<dbReference type="PRINTS" id="PR00319">
    <property type="entry name" value="GPROTEINB"/>
</dbReference>
<comment type="caution">
    <text evidence="7">The sequence shown here is derived from an EMBL/GenBank/DDBJ whole genome shotgun (WGS) entry which is preliminary data.</text>
</comment>
<feature type="coiled-coil region" evidence="6">
    <location>
        <begin position="6"/>
        <end position="33"/>
    </location>
</feature>
<dbReference type="InterPro" id="IPR036322">
    <property type="entry name" value="WD40_repeat_dom_sf"/>
</dbReference>
<evidence type="ECO:0000256" key="1">
    <source>
        <dbReference type="ARBA" id="ARBA00009768"/>
    </source>
</evidence>
<feature type="repeat" description="WD" evidence="5">
    <location>
        <begin position="190"/>
        <end position="231"/>
    </location>
</feature>
<keyword evidence="4" id="KW-0807">Transducer</keyword>